<evidence type="ECO:0000256" key="2">
    <source>
        <dbReference type="SAM" id="MobiDB-lite"/>
    </source>
</evidence>
<keyword evidence="1" id="KW-0175">Coiled coil</keyword>
<evidence type="ECO:0008006" key="5">
    <source>
        <dbReference type="Google" id="ProtNLM"/>
    </source>
</evidence>
<feature type="region of interest" description="Disordered" evidence="2">
    <location>
        <begin position="164"/>
        <end position="188"/>
    </location>
</feature>
<dbReference type="EMBL" id="FO904938">
    <property type="protein sequence ID" value="CDP27348.1"/>
    <property type="molecule type" value="Genomic_DNA"/>
</dbReference>
<feature type="compositionally biased region" description="Low complexity" evidence="2">
    <location>
        <begin position="574"/>
        <end position="592"/>
    </location>
</feature>
<protein>
    <recommendedName>
        <fullName evidence="5">Carboxylesterase family protein</fullName>
    </recommendedName>
</protein>
<evidence type="ECO:0000313" key="4">
    <source>
        <dbReference type="Proteomes" id="UP000001197"/>
    </source>
</evidence>
<feature type="region of interest" description="Disordered" evidence="2">
    <location>
        <begin position="622"/>
        <end position="724"/>
    </location>
</feature>
<dbReference type="AlphaFoldDB" id="A0A090D6D1"/>
<feature type="compositionally biased region" description="Polar residues" evidence="2">
    <location>
        <begin position="251"/>
        <end position="261"/>
    </location>
</feature>
<sequence>MMATTTSRHRPSLDFDIHTDHSHLSQKANLPPGNKFAVLSDIHNLNSLNIDSLARDLGSLHLEYSSKEGNCQQGHKAKDRRVRLSVDNNIEYDHPFFDKHRVVSATTNGSETTVASDDFKHNNPLAQAEHRLPSNLEQIRKHQEGQFEWLLTIPLPFRSKSRRRVGNRSLGDSHDGEDQEPDLGSGGGGKNVLFGCNLIHNRTQSDGASVDHGGSLTNRYTLLATRVESEEEMSAVEQSVVVEEADSSVVGNVSQEENSTVLRGGEENLQPEGQEERPKSVLSIKVDESLMGMEHLSPLPSPQPARPLSRIEDSVEELDKLEEELEALNKVAQLERVVSPELATEPVLESIPEAPVQQQPSTSTRRASTIKASTSTTTTTHTTTRTRSTAERSSSVRKSTSASSAREDDKPASTSKTAANTSTVRRSIARPSSLLPPKATVKCSRAPTVPAFELPGEAVARRLKEQRAARLSQQVSAEEAAAIAAQFSPSKPHAKSSKPLTRPTFELPGEAISRRKREEREARLKAQEEEEKKRREFKARPIRASVIGSSGGNSVRETATSRARQARMEAGGQATTPTHTSTATAPTSASAARMRHSIAVTGGGYASSTVAASTRSAAAVSLTTTTATTTRGRTSLAAPSAGGAGSSSRGMSATSAASSSGKRSSTTTTTVSQEEVQQQKMRGKEIFKRDNSFTLERERERKEREQAAKMAREQAAERSRALGREWKEKMAVRQKRAGLMISGSGGGSGGQGY</sequence>
<feature type="compositionally biased region" description="Basic and acidic residues" evidence="2">
    <location>
        <begin position="512"/>
        <end position="534"/>
    </location>
</feature>
<reference evidence="3 4" key="1">
    <citation type="journal article" date="2008" name="Genome Biol.">
        <title>The genome sequence of the model ascomycete fungus Podospora anserina.</title>
        <authorList>
            <person name="Espagne E."/>
            <person name="Lespinet O."/>
            <person name="Malagnac F."/>
            <person name="Da Silva C."/>
            <person name="Jaillon O."/>
            <person name="Porcel B.M."/>
            <person name="Couloux A."/>
            <person name="Aury J.-M."/>
            <person name="Segurens B."/>
            <person name="Poulain J."/>
            <person name="Anthouard V."/>
            <person name="Grossetete S."/>
            <person name="Khalili H."/>
            <person name="Coppin E."/>
            <person name="Dequard-Chablat M."/>
            <person name="Picard M."/>
            <person name="Contamine V."/>
            <person name="Arnaise S."/>
            <person name="Bourdais A."/>
            <person name="Berteaux-Lecellier V."/>
            <person name="Gautheret D."/>
            <person name="de Vries R.P."/>
            <person name="Battaglia E."/>
            <person name="Coutinho P.M."/>
            <person name="Danchin E.G.J."/>
            <person name="Henrissat B."/>
            <person name="El Khoury R."/>
            <person name="Sainsard-Chanet A."/>
            <person name="Boivin A."/>
            <person name="Pinan-Lucarre B."/>
            <person name="Sellem C.H."/>
            <person name="Debuchy R."/>
            <person name="Wincker P."/>
            <person name="Weissenbach J."/>
            <person name="Silar P."/>
        </authorList>
    </citation>
    <scope>NUCLEOTIDE SEQUENCE [LARGE SCALE GENOMIC DNA]</scope>
    <source>
        <strain evidence="4">S / ATCC MYA-4624 / DSM 980 / FGSC 10383</strain>
    </source>
</reference>
<keyword evidence="4" id="KW-1185">Reference proteome</keyword>
<feature type="region of interest" description="Disordered" evidence="2">
    <location>
        <begin position="247"/>
        <end position="280"/>
    </location>
</feature>
<feature type="compositionally biased region" description="Polar residues" evidence="2">
    <location>
        <begin position="552"/>
        <end position="563"/>
    </location>
</feature>
<organism evidence="3 4">
    <name type="scientific">Podospora anserina (strain S / ATCC MYA-4624 / DSM 980 / FGSC 10383)</name>
    <name type="common">Pleurage anserina</name>
    <dbReference type="NCBI Taxonomy" id="515849"/>
    <lineage>
        <taxon>Eukaryota</taxon>
        <taxon>Fungi</taxon>
        <taxon>Dikarya</taxon>
        <taxon>Ascomycota</taxon>
        <taxon>Pezizomycotina</taxon>
        <taxon>Sordariomycetes</taxon>
        <taxon>Sordariomycetidae</taxon>
        <taxon>Sordariales</taxon>
        <taxon>Podosporaceae</taxon>
        <taxon>Podospora</taxon>
        <taxon>Podospora anserina</taxon>
    </lineage>
</organism>
<feature type="compositionally biased region" description="Low complexity" evidence="2">
    <location>
        <begin position="412"/>
        <end position="423"/>
    </location>
</feature>
<reference evidence="4" key="2">
    <citation type="journal article" date="2014" name="Genetics">
        <title>Maintaining two mating types: Structure of the mating type locus and its role in heterokaryosis in Podospora anserina.</title>
        <authorList>
            <person name="Grognet P."/>
            <person name="Bidard F."/>
            <person name="Kuchly C."/>
            <person name="Tong L.C.H."/>
            <person name="Coppin E."/>
            <person name="Benkhali J.A."/>
            <person name="Couloux A."/>
            <person name="Wincker P."/>
            <person name="Debuchy R."/>
            <person name="Silar P."/>
        </authorList>
    </citation>
    <scope>GENOME REANNOTATION</scope>
    <source>
        <strain evidence="4">S / ATCC MYA-4624 / DSM 980 / FGSC 10383</strain>
    </source>
</reference>
<feature type="region of interest" description="Disordered" evidence="2">
    <location>
        <begin position="344"/>
        <end position="441"/>
    </location>
</feature>
<dbReference type="Proteomes" id="UP000001197">
    <property type="component" value="Chromosome 3"/>
</dbReference>
<feature type="region of interest" description="Disordered" evidence="2">
    <location>
        <begin position="484"/>
        <end position="593"/>
    </location>
</feature>
<accession>A0A090D6D1</accession>
<feature type="compositionally biased region" description="Low complexity" evidence="2">
    <location>
        <begin position="622"/>
        <end position="672"/>
    </location>
</feature>
<dbReference type="InParanoid" id="A0A090D6D1"/>
<feature type="compositionally biased region" description="Low complexity" evidence="2">
    <location>
        <begin position="361"/>
        <end position="404"/>
    </location>
</feature>
<feature type="compositionally biased region" description="Basic and acidic residues" evidence="2">
    <location>
        <begin position="682"/>
        <end position="724"/>
    </location>
</feature>
<evidence type="ECO:0000313" key="3">
    <source>
        <dbReference type="EMBL" id="CDP27348.1"/>
    </source>
</evidence>
<dbReference type="eggNOG" id="ENOG502SPY3">
    <property type="taxonomic scope" value="Eukaryota"/>
</dbReference>
<feature type="coiled-coil region" evidence="1">
    <location>
        <begin position="308"/>
        <end position="338"/>
    </location>
</feature>
<name>A0A090D6D1_PODAN</name>
<proteinExistence type="predicted"/>
<evidence type="ECO:0000256" key="1">
    <source>
        <dbReference type="SAM" id="Coils"/>
    </source>
</evidence>